<dbReference type="AlphaFoldDB" id="A0A1I5GRX0"/>
<keyword evidence="2" id="KW-1185">Reference proteome</keyword>
<evidence type="ECO:0000313" key="1">
    <source>
        <dbReference type="EMBL" id="SFO38748.1"/>
    </source>
</evidence>
<gene>
    <name evidence="1" type="ORF">SAMN04487859_1385</name>
</gene>
<evidence type="ECO:0000313" key="2">
    <source>
        <dbReference type="Proteomes" id="UP000198599"/>
    </source>
</evidence>
<dbReference type="Proteomes" id="UP000198599">
    <property type="component" value="Unassembled WGS sequence"/>
</dbReference>
<organism evidence="1 2">
    <name type="scientific">Roseovarius lutimaris</name>
    <dbReference type="NCBI Taxonomy" id="1005928"/>
    <lineage>
        <taxon>Bacteria</taxon>
        <taxon>Pseudomonadati</taxon>
        <taxon>Pseudomonadota</taxon>
        <taxon>Alphaproteobacteria</taxon>
        <taxon>Rhodobacterales</taxon>
        <taxon>Roseobacteraceae</taxon>
        <taxon>Roseovarius</taxon>
    </lineage>
</organism>
<name>A0A1I5GRX0_9RHOB</name>
<accession>A0A1I5GRX0</accession>
<sequence>MAKFGRPKTDTSAVTLRLHADMLQAIDDVRRDEADIPTRPEMIRRIIADWLEQKSQAEE</sequence>
<reference evidence="2" key="1">
    <citation type="submission" date="2016-10" db="EMBL/GenBank/DDBJ databases">
        <authorList>
            <person name="Varghese N."/>
            <person name="Submissions S."/>
        </authorList>
    </citation>
    <scope>NUCLEOTIDE SEQUENCE [LARGE SCALE GENOMIC DNA]</scope>
    <source>
        <strain evidence="2">DSM 28463</strain>
    </source>
</reference>
<proteinExistence type="predicted"/>
<protein>
    <submittedName>
        <fullName evidence="1">Ribbon-helix-helix protein, copG family</fullName>
    </submittedName>
</protein>
<dbReference type="EMBL" id="FOVP01000038">
    <property type="protein sequence ID" value="SFO38748.1"/>
    <property type="molecule type" value="Genomic_DNA"/>
</dbReference>
<dbReference type="OrthoDB" id="7691491at2"/>
<dbReference type="RefSeq" id="WP_092842305.1">
    <property type="nucleotide sequence ID" value="NZ_FOVP01000038.1"/>
</dbReference>